<organism evidence="1">
    <name type="scientific">Bovine papular stomatitis virus</name>
    <dbReference type="NCBI Taxonomy" id="129727"/>
    <lineage>
        <taxon>Viruses</taxon>
        <taxon>Varidnaviria</taxon>
        <taxon>Bamfordvirae</taxon>
        <taxon>Nucleocytoviricota</taxon>
        <taxon>Pokkesviricetes</taxon>
        <taxon>Chitovirales</taxon>
        <taxon>Poxviridae</taxon>
        <taxon>Chordopoxvirinae</taxon>
        <taxon>Parapoxvirus</taxon>
        <taxon>Parapoxvirus bovinestomatitis</taxon>
    </lineage>
</organism>
<reference evidence="1" key="1">
    <citation type="journal article" date="2009" name="J. Gen. Virol.">
        <title>Conservation and variation of the parapoxvirus GM-CSF-inhibitory factor (GIF) proteins.</title>
        <authorList>
            <person name="Deane D."/>
            <person name="Ueda N."/>
            <person name="Wise L.M."/>
            <person name="Wood A.R."/>
            <person name="Percival A."/>
            <person name="Jepson C."/>
            <person name="Inglis N.F."/>
            <person name="Fleming S.B."/>
            <person name="Mercer A.A."/>
            <person name="McInnes C.J."/>
        </authorList>
    </citation>
    <scope>NUCLEOTIDE SEQUENCE</scope>
    <source>
        <strain evidence="1">V660</strain>
    </source>
</reference>
<sequence>MQRALRALLALSVICGTALSYRGMHDGGEFCRAHSREIFTSFQMWMRIQRNVQTARNATQCALDVESPPEMVDVVAYANTAGISVTVATANVGRVDVRTLQVLYSTNKSSMFVYLDTWSPWTKYTRPLYSNASADAHNETIDCLLEVLDLNKVHVDVGCAVEDIPVDVVDPIDYPRAYDPDLLRYVIPKNRKQNPGYVFVDLSVDSYCVHSVNVKTVLRDACIHHKNETPLNFYGRENFPLHKSPNSVIPTHKRGFSTCEMTTGQ</sequence>
<dbReference type="InterPro" id="IPR036540">
    <property type="entry name" value="Pox_vCCI-like_sf"/>
</dbReference>
<dbReference type="SUPFAM" id="SSF49889">
    <property type="entry name" value="Soluble secreted chemokine inhibitor, VCCI"/>
    <property type="match status" value="1"/>
</dbReference>
<dbReference type="InterPro" id="IPR003184">
    <property type="entry name" value="Orthopox_35kDa"/>
</dbReference>
<proteinExistence type="predicted"/>
<gene>
    <name evidence="1" type="primary">GIF</name>
</gene>
<name>C0J8Y2_9POXV</name>
<dbReference type="EMBL" id="EU999745">
    <property type="protein sequence ID" value="ACL98179.1"/>
    <property type="molecule type" value="Genomic_DNA"/>
</dbReference>
<protein>
    <submittedName>
        <fullName evidence="1">GM-CSF/IL-2 inhibition factor</fullName>
    </submittedName>
</protein>
<evidence type="ECO:0000313" key="1">
    <source>
        <dbReference type="EMBL" id="ACL98179.1"/>
    </source>
</evidence>
<dbReference type="Gene3D" id="2.60.240.10">
    <property type="entry name" value="Major secreted virus protein"/>
    <property type="match status" value="1"/>
</dbReference>
<accession>C0J8Y2</accession>
<dbReference type="Pfam" id="PF02250">
    <property type="entry name" value="Orthopox_35kD"/>
    <property type="match status" value="1"/>
</dbReference>